<accession>A0A833YQ98</accession>
<evidence type="ECO:0000313" key="5">
    <source>
        <dbReference type="Proteomes" id="UP000664940"/>
    </source>
</evidence>
<evidence type="ECO:0000313" key="4">
    <source>
        <dbReference type="EMBL" id="KAF6078158.1"/>
    </source>
</evidence>
<sequence length="153" mass="17540">MHCPPYESNSLIPGCSYCLISATLELVQQAQIDQEVLTCLSTVESALDWIGERQDALVTRQLLTCDPGFSRLCVTPLQWNSSQHTWTDIQHHLRGAFSTNLKGEIDKLQLELHQQLQDIQCLTKQDIFRAGHFNENISWMNPKTWFDGINLRI</sequence>
<organism evidence="4 5">
    <name type="scientific">Phyllostomus discolor</name>
    <name type="common">pale spear-nosed bat</name>
    <dbReference type="NCBI Taxonomy" id="89673"/>
    <lineage>
        <taxon>Eukaryota</taxon>
        <taxon>Metazoa</taxon>
        <taxon>Chordata</taxon>
        <taxon>Craniata</taxon>
        <taxon>Vertebrata</taxon>
        <taxon>Euteleostomi</taxon>
        <taxon>Mammalia</taxon>
        <taxon>Eutheria</taxon>
        <taxon>Laurasiatheria</taxon>
        <taxon>Chiroptera</taxon>
        <taxon>Yangochiroptera</taxon>
        <taxon>Phyllostomidae</taxon>
        <taxon>Phyllostominae</taxon>
        <taxon>Phyllostomus</taxon>
    </lineage>
</organism>
<feature type="coiled-coil region" evidence="2">
    <location>
        <begin position="98"/>
        <end position="125"/>
    </location>
</feature>
<comment type="caution">
    <text evidence="4">The sequence shown here is derived from an EMBL/GenBank/DDBJ whole genome shotgun (WGS) entry which is preliminary data.</text>
</comment>
<evidence type="ECO:0000256" key="2">
    <source>
        <dbReference type="SAM" id="Coils"/>
    </source>
</evidence>
<proteinExistence type="predicted"/>
<protein>
    <recommendedName>
        <fullName evidence="3">Retroviral envelope protein GP41-like domain-containing protein</fullName>
    </recommendedName>
</protein>
<dbReference type="PANTHER" id="PTHR34313:SF2">
    <property type="entry name" value="ENDOGENOUS RETROVIRUS GROUP K MEMBER 21 ENV POLYPROTEIN-LIKE"/>
    <property type="match status" value="1"/>
</dbReference>
<dbReference type="Pfam" id="PF00517">
    <property type="entry name" value="GP41"/>
    <property type="match status" value="1"/>
</dbReference>
<dbReference type="PANTHER" id="PTHR34313">
    <property type="entry name" value="ENDOGENOUS RETROVIRUS GROUP K MEMBER 113 ENV POLYPROTEIN-RELATED"/>
    <property type="match status" value="1"/>
</dbReference>
<reference evidence="4 5" key="1">
    <citation type="journal article" date="2020" name="Nature">
        <title>Six reference-quality genomes reveal evolution of bat adaptations.</title>
        <authorList>
            <person name="Jebb D."/>
            <person name="Huang Z."/>
            <person name="Pippel M."/>
            <person name="Hughes G.M."/>
            <person name="Lavrichenko K."/>
            <person name="Devanna P."/>
            <person name="Winkler S."/>
            <person name="Jermiin L.S."/>
            <person name="Skirmuntt E.C."/>
            <person name="Katzourakis A."/>
            <person name="Burkitt-Gray L."/>
            <person name="Ray D.A."/>
            <person name="Sullivan K.A.M."/>
            <person name="Roscito J.G."/>
            <person name="Kirilenko B.M."/>
            <person name="Davalos L.M."/>
            <person name="Corthals A.P."/>
            <person name="Power M.L."/>
            <person name="Jones G."/>
            <person name="Ransome R.D."/>
            <person name="Dechmann D.K.N."/>
            <person name="Locatelli A.G."/>
            <person name="Puechmaille S.J."/>
            <person name="Fedrigo O."/>
            <person name="Jarvis E.D."/>
            <person name="Hiller M."/>
            <person name="Vernes S.C."/>
            <person name="Myers E.W."/>
            <person name="Teeling E.C."/>
        </authorList>
    </citation>
    <scope>NUCLEOTIDE SEQUENCE [LARGE SCALE GENOMIC DNA]</scope>
    <source>
        <strain evidence="4">Bat1K_MPI-CBG_1</strain>
    </source>
</reference>
<gene>
    <name evidence="4" type="ORF">HJG60_009062</name>
</gene>
<feature type="domain" description="Retroviral envelope protein GP41-like" evidence="3">
    <location>
        <begin position="25"/>
        <end position="134"/>
    </location>
</feature>
<dbReference type="Proteomes" id="UP000664940">
    <property type="component" value="Unassembled WGS sequence"/>
</dbReference>
<dbReference type="EMBL" id="JABVXQ010000014">
    <property type="protein sequence ID" value="KAF6078158.1"/>
    <property type="molecule type" value="Genomic_DNA"/>
</dbReference>
<keyword evidence="2" id="KW-0175">Coiled coil</keyword>
<comment type="subcellular location">
    <subcellularLocation>
        <location evidence="1">Virion</location>
    </subcellularLocation>
</comment>
<name>A0A833YQ98_9CHIR</name>
<dbReference type="InterPro" id="IPR000328">
    <property type="entry name" value="GP41-like"/>
</dbReference>
<evidence type="ECO:0000256" key="1">
    <source>
        <dbReference type="ARBA" id="ARBA00004328"/>
    </source>
</evidence>
<dbReference type="GO" id="GO:0005198">
    <property type="term" value="F:structural molecule activity"/>
    <property type="evidence" value="ECO:0007669"/>
    <property type="project" value="InterPro"/>
</dbReference>
<dbReference type="AlphaFoldDB" id="A0A833YQ98"/>
<dbReference type="InterPro" id="IPR051255">
    <property type="entry name" value="Retroviral_env_glycoprotein"/>
</dbReference>
<evidence type="ECO:0000259" key="3">
    <source>
        <dbReference type="Pfam" id="PF00517"/>
    </source>
</evidence>